<proteinExistence type="predicted"/>
<dbReference type="SUPFAM" id="SSF54909">
    <property type="entry name" value="Dimeric alpha+beta barrel"/>
    <property type="match status" value="1"/>
</dbReference>
<dbReference type="Gene3D" id="3.30.70.100">
    <property type="match status" value="1"/>
</dbReference>
<evidence type="ECO:0000313" key="2">
    <source>
        <dbReference type="EMBL" id="MBP1947312.1"/>
    </source>
</evidence>
<dbReference type="PANTHER" id="PTHR34474:SF2">
    <property type="entry name" value="SIGNAL TRANSDUCTION PROTEIN TRAP"/>
    <property type="match status" value="1"/>
</dbReference>
<protein>
    <submittedName>
        <fullName evidence="2">Heme-degrading monooxygenase HmoA</fullName>
    </submittedName>
</protein>
<dbReference type="EMBL" id="JAGGKK010000001">
    <property type="protein sequence ID" value="MBP1947312.1"/>
    <property type="molecule type" value="Genomic_DNA"/>
</dbReference>
<comment type="caution">
    <text evidence="2">The sequence shown here is derived from an EMBL/GenBank/DDBJ whole genome shotgun (WGS) entry which is preliminary data.</text>
</comment>
<organism evidence="2 3">
    <name type="scientific">Virgibacillus litoralis</name>
    <dbReference type="NCBI Taxonomy" id="578221"/>
    <lineage>
        <taxon>Bacteria</taxon>
        <taxon>Bacillati</taxon>
        <taxon>Bacillota</taxon>
        <taxon>Bacilli</taxon>
        <taxon>Bacillales</taxon>
        <taxon>Bacillaceae</taxon>
        <taxon>Virgibacillus</taxon>
    </lineage>
</organism>
<dbReference type="Proteomes" id="UP001519328">
    <property type="component" value="Unassembled WGS sequence"/>
</dbReference>
<name>A0ABS4HA39_9BACI</name>
<dbReference type="PROSITE" id="PS51725">
    <property type="entry name" value="ABM"/>
    <property type="match status" value="1"/>
</dbReference>
<reference evidence="2 3" key="1">
    <citation type="submission" date="2021-03" db="EMBL/GenBank/DDBJ databases">
        <title>Genomic Encyclopedia of Type Strains, Phase IV (KMG-IV): sequencing the most valuable type-strain genomes for metagenomic binning, comparative biology and taxonomic classification.</title>
        <authorList>
            <person name="Goeker M."/>
        </authorList>
    </citation>
    <scope>NUCLEOTIDE SEQUENCE [LARGE SCALE GENOMIC DNA]</scope>
    <source>
        <strain evidence="2 3">DSM 21085</strain>
    </source>
</reference>
<accession>A0ABS4HA39</accession>
<gene>
    <name evidence="2" type="ORF">J2Z82_000235</name>
</gene>
<keyword evidence="3" id="KW-1185">Reference proteome</keyword>
<dbReference type="Pfam" id="PF03992">
    <property type="entry name" value="ABM"/>
    <property type="match status" value="1"/>
</dbReference>
<dbReference type="InterPro" id="IPR007138">
    <property type="entry name" value="ABM_dom"/>
</dbReference>
<evidence type="ECO:0000313" key="3">
    <source>
        <dbReference type="Proteomes" id="UP001519328"/>
    </source>
</evidence>
<feature type="domain" description="ABM" evidence="1">
    <location>
        <begin position="66"/>
        <end position="158"/>
    </location>
</feature>
<keyword evidence="2" id="KW-0503">Monooxygenase</keyword>
<dbReference type="InterPro" id="IPR011008">
    <property type="entry name" value="Dimeric_a/b-barrel"/>
</dbReference>
<keyword evidence="2" id="KW-0560">Oxidoreductase</keyword>
<evidence type="ECO:0000259" key="1">
    <source>
        <dbReference type="PROSITE" id="PS51725"/>
    </source>
</evidence>
<dbReference type="InterPro" id="IPR050404">
    <property type="entry name" value="Heme-degrading_MO"/>
</dbReference>
<dbReference type="RefSeq" id="WP_209478954.1">
    <property type="nucleotide sequence ID" value="NZ_JAGGKK010000001.1"/>
</dbReference>
<dbReference type="GO" id="GO:0004497">
    <property type="term" value="F:monooxygenase activity"/>
    <property type="evidence" value="ECO:0007669"/>
    <property type="project" value="UniProtKB-KW"/>
</dbReference>
<dbReference type="PANTHER" id="PTHR34474">
    <property type="entry name" value="SIGNAL TRANSDUCTION PROTEIN TRAP"/>
    <property type="match status" value="1"/>
</dbReference>
<sequence>MNAYMTNGTFDFLKKLRDDHPSINFYYMSGDSSTLVYYEASSKSIFSAGRSYEAIIKNGELQESGFVVMNNIPVTEDGAAVFEDRFKQRQQNVDSMPGFQAFRLLKPKKGNTYVVLTQWAREDDFENWKNSDQFKKAHKDGGTKPPAYFADRPFITSYRMINLDDEESM</sequence>